<keyword evidence="5" id="KW-1185">Reference proteome</keyword>
<comment type="caution">
    <text evidence="4">The sequence shown here is derived from an EMBL/GenBank/DDBJ whole genome shotgun (WGS) entry which is preliminary data.</text>
</comment>
<dbReference type="PROSITE" id="PS00107">
    <property type="entry name" value="PROTEIN_KINASE_ATP"/>
    <property type="match status" value="1"/>
</dbReference>
<dbReference type="Proteomes" id="UP000649617">
    <property type="component" value="Unassembled WGS sequence"/>
</dbReference>
<feature type="domain" description="Protein kinase" evidence="3">
    <location>
        <begin position="237"/>
        <end position="514"/>
    </location>
</feature>
<gene>
    <name evidence="4" type="primary">PSKH1</name>
    <name evidence="4" type="ORF">SPIL2461_LOCUS15831</name>
</gene>
<feature type="compositionally biased region" description="Polar residues" evidence="2">
    <location>
        <begin position="134"/>
        <end position="152"/>
    </location>
</feature>
<dbReference type="GO" id="GO:0004672">
    <property type="term" value="F:protein kinase activity"/>
    <property type="evidence" value="ECO:0007669"/>
    <property type="project" value="InterPro"/>
</dbReference>
<feature type="binding site" evidence="1">
    <location>
        <position position="270"/>
    </location>
    <ligand>
        <name>ATP</name>
        <dbReference type="ChEBI" id="CHEBI:30616"/>
    </ligand>
</feature>
<dbReference type="SUPFAM" id="SSF56112">
    <property type="entry name" value="Protein kinase-like (PK-like)"/>
    <property type="match status" value="1"/>
</dbReference>
<evidence type="ECO:0000313" key="5">
    <source>
        <dbReference type="Proteomes" id="UP000649617"/>
    </source>
</evidence>
<organism evidence="4 5">
    <name type="scientific">Symbiodinium pilosum</name>
    <name type="common">Dinoflagellate</name>
    <dbReference type="NCBI Taxonomy" id="2952"/>
    <lineage>
        <taxon>Eukaryota</taxon>
        <taxon>Sar</taxon>
        <taxon>Alveolata</taxon>
        <taxon>Dinophyceae</taxon>
        <taxon>Suessiales</taxon>
        <taxon>Symbiodiniaceae</taxon>
        <taxon>Symbiodinium</taxon>
    </lineage>
</organism>
<dbReference type="InterPro" id="IPR000719">
    <property type="entry name" value="Prot_kinase_dom"/>
</dbReference>
<sequence length="548" mass="61194">MGHLRSDSGYWTAEAWDPDNRVYAGAEIFHTHHFAVEPDERKPVQAEPQPCLRARQDSAGYWGALESDATVEVDIASLRLRDDAGRRPARVSFDEGAEVNASPESSSQPNLARKTSDYWNSENWDTAHHIQGNPRENSTPTTEASSNLSRKGSNAYWDADQWDPDQRVYVGAEAGQKTHLTAVIDQGEDKLRRAWAGGLTCAAYSNQSMDGNRSATTLDLATAVGQKELPALKDLYDVATDSVGSGSFGVVRLARHYESNQQCVVKLVKKAQCGMYKAQVEGGLYESLLNMSRHFSHKNIVQYLDALESNDHYYVIMENLSGPELLEKMEREFPVTERHCQEVMQEVVSALAHIHNVPKICHRDIKPPGHVETMELDNFRYRSPEPGAPLVLLDFGFMARLDQPWDGKKCGTRMFMAPEILQETVQQEDMPAMDMWAAGVLLYLLFTGDCPIQQEDMQKLATKGPAGKDLVLKALEADLLKSVSKEATDLLQRLLDLEASSRLVAADAMRHQWLSMDLDGGARAVPARRESYRRMASKSAKEAPLEEQ</sequence>
<dbReference type="OrthoDB" id="10252171at2759"/>
<evidence type="ECO:0000256" key="2">
    <source>
        <dbReference type="SAM" id="MobiDB-lite"/>
    </source>
</evidence>
<feature type="region of interest" description="Disordered" evidence="2">
    <location>
        <begin position="92"/>
        <end position="113"/>
    </location>
</feature>
<dbReference type="Gene3D" id="1.10.510.10">
    <property type="entry name" value="Transferase(Phosphotransferase) domain 1"/>
    <property type="match status" value="1"/>
</dbReference>
<proteinExistence type="predicted"/>
<feature type="region of interest" description="Disordered" evidence="2">
    <location>
        <begin position="127"/>
        <end position="158"/>
    </location>
</feature>
<name>A0A812V0J9_SYMPI</name>
<protein>
    <submittedName>
        <fullName evidence="4">PSKH1 protein</fullName>
    </submittedName>
</protein>
<dbReference type="AlphaFoldDB" id="A0A812V0J9"/>
<dbReference type="Pfam" id="PF00069">
    <property type="entry name" value="Pkinase"/>
    <property type="match status" value="1"/>
</dbReference>
<evidence type="ECO:0000256" key="1">
    <source>
        <dbReference type="PROSITE-ProRule" id="PRU10141"/>
    </source>
</evidence>
<evidence type="ECO:0000313" key="4">
    <source>
        <dbReference type="EMBL" id="CAE7594655.1"/>
    </source>
</evidence>
<keyword evidence="1" id="KW-0067">ATP-binding</keyword>
<dbReference type="GO" id="GO:0005524">
    <property type="term" value="F:ATP binding"/>
    <property type="evidence" value="ECO:0007669"/>
    <property type="project" value="UniProtKB-UniRule"/>
</dbReference>
<keyword evidence="1" id="KW-0547">Nucleotide-binding</keyword>
<dbReference type="PANTHER" id="PTHR24347">
    <property type="entry name" value="SERINE/THREONINE-PROTEIN KINASE"/>
    <property type="match status" value="1"/>
</dbReference>
<evidence type="ECO:0000259" key="3">
    <source>
        <dbReference type="PROSITE" id="PS50011"/>
    </source>
</evidence>
<reference evidence="4" key="1">
    <citation type="submission" date="2021-02" db="EMBL/GenBank/DDBJ databases">
        <authorList>
            <person name="Dougan E. K."/>
            <person name="Rhodes N."/>
            <person name="Thang M."/>
            <person name="Chan C."/>
        </authorList>
    </citation>
    <scope>NUCLEOTIDE SEQUENCE</scope>
</reference>
<dbReference type="InterPro" id="IPR017441">
    <property type="entry name" value="Protein_kinase_ATP_BS"/>
</dbReference>
<dbReference type="PROSITE" id="PS50011">
    <property type="entry name" value="PROTEIN_KINASE_DOM"/>
    <property type="match status" value="1"/>
</dbReference>
<dbReference type="InterPro" id="IPR011009">
    <property type="entry name" value="Kinase-like_dom_sf"/>
</dbReference>
<dbReference type="EMBL" id="CAJNIZ010039779">
    <property type="protein sequence ID" value="CAE7594655.1"/>
    <property type="molecule type" value="Genomic_DNA"/>
</dbReference>
<accession>A0A812V0J9</accession>